<comment type="cofactor">
    <cofactor evidence="1">
        <name>Zn(2+)</name>
        <dbReference type="ChEBI" id="CHEBI:29105"/>
    </cofactor>
</comment>
<dbReference type="Pfam" id="PF00107">
    <property type="entry name" value="ADH_zinc_N"/>
    <property type="match status" value="1"/>
</dbReference>
<dbReference type="GO" id="GO:0046872">
    <property type="term" value="F:metal ion binding"/>
    <property type="evidence" value="ECO:0007669"/>
    <property type="project" value="UniProtKB-KW"/>
</dbReference>
<accession>A0A1L8QV64</accession>
<dbReference type="EMBL" id="JXKD01000003">
    <property type="protein sequence ID" value="OJG11398.1"/>
    <property type="molecule type" value="Genomic_DNA"/>
</dbReference>
<evidence type="ECO:0000256" key="2">
    <source>
        <dbReference type="ARBA" id="ARBA00008072"/>
    </source>
</evidence>
<gene>
    <name evidence="8" type="ORF">RU93_GL001393</name>
</gene>
<dbReference type="PANTHER" id="PTHR43350:SF19">
    <property type="entry name" value="D-GULOSIDE 3-DEHYDROGENASE"/>
    <property type="match status" value="1"/>
</dbReference>
<feature type="domain" description="Alcohol dehydrogenase-like N-terminal" evidence="7">
    <location>
        <begin position="2"/>
        <end position="100"/>
    </location>
</feature>
<dbReference type="InterPro" id="IPR013154">
    <property type="entry name" value="ADH-like_N"/>
</dbReference>
<dbReference type="Proteomes" id="UP000182149">
    <property type="component" value="Unassembled WGS sequence"/>
</dbReference>
<dbReference type="Pfam" id="PF08240">
    <property type="entry name" value="ADH_N"/>
    <property type="match status" value="1"/>
</dbReference>
<dbReference type="Gene3D" id="3.90.180.10">
    <property type="entry name" value="Medium-chain alcohol dehydrogenases, catalytic domain"/>
    <property type="match status" value="1"/>
</dbReference>
<dbReference type="AlphaFoldDB" id="A0A1L8QV64"/>
<dbReference type="InterPro" id="IPR036291">
    <property type="entry name" value="NAD(P)-bd_dom_sf"/>
</dbReference>
<dbReference type="InterPro" id="IPR011032">
    <property type="entry name" value="GroES-like_sf"/>
</dbReference>
<evidence type="ECO:0000256" key="4">
    <source>
        <dbReference type="ARBA" id="ARBA00022833"/>
    </source>
</evidence>
<keyword evidence="9" id="KW-1185">Reference proteome</keyword>
<dbReference type="GO" id="GO:0016491">
    <property type="term" value="F:oxidoreductase activity"/>
    <property type="evidence" value="ECO:0007669"/>
    <property type="project" value="UniProtKB-KW"/>
</dbReference>
<evidence type="ECO:0000256" key="5">
    <source>
        <dbReference type="ARBA" id="ARBA00023002"/>
    </source>
</evidence>
<sequence length="309" mass="35608">MYLSICHADQRYFTGRRDKQVLAEKLPMALIHEGIGEVIFDSLNEFKKGQIVVMVPNTPHEKNEIVHENYLKNSQFRSSGYDGYMQEYIFLRRDRAVILPQDFDLEMSAFIELISVAYHTINRMEEKMNNDQEIFGVWGDGNLGYITSLILSFKYPESKIYVFGKHEEKLDYFSFVDKVFLINQIPENLTISHAFECTGGMGSQTAINQIIDYIRPEGTIALMGVSESLIEINTRMVLERGLTMIGSSRSGVEDFQQTVDFLEKHQGARNRLKNLIGSVKTIHTIQDIIDCFDEDLTTNWGKTVMKWEI</sequence>
<comment type="caution">
    <text evidence="8">The sequence shown here is derived from an EMBL/GenBank/DDBJ whole genome shotgun (WGS) entry which is preliminary data.</text>
</comment>
<dbReference type="PANTHER" id="PTHR43350">
    <property type="entry name" value="NAD-DEPENDENT ALCOHOL DEHYDROGENASE"/>
    <property type="match status" value="1"/>
</dbReference>
<comment type="similarity">
    <text evidence="2">Belongs to the zinc-containing alcohol dehydrogenase family.</text>
</comment>
<reference evidence="8 9" key="1">
    <citation type="submission" date="2014-12" db="EMBL/GenBank/DDBJ databases">
        <title>Draft genome sequences of 29 type strains of Enterococci.</title>
        <authorList>
            <person name="Zhong Z."/>
            <person name="Sun Z."/>
            <person name="Liu W."/>
            <person name="Zhang W."/>
            <person name="Zhang H."/>
        </authorList>
    </citation>
    <scope>NUCLEOTIDE SEQUENCE [LARGE SCALE GENOMIC DNA]</scope>
    <source>
        <strain evidence="8 9">DSM 17690</strain>
    </source>
</reference>
<dbReference type="Gene3D" id="3.40.50.720">
    <property type="entry name" value="NAD(P)-binding Rossmann-like Domain"/>
    <property type="match status" value="1"/>
</dbReference>
<evidence type="ECO:0000259" key="6">
    <source>
        <dbReference type="Pfam" id="PF00107"/>
    </source>
</evidence>
<evidence type="ECO:0000256" key="1">
    <source>
        <dbReference type="ARBA" id="ARBA00001947"/>
    </source>
</evidence>
<evidence type="ECO:0000313" key="9">
    <source>
        <dbReference type="Proteomes" id="UP000182149"/>
    </source>
</evidence>
<dbReference type="SUPFAM" id="SSF50129">
    <property type="entry name" value="GroES-like"/>
    <property type="match status" value="1"/>
</dbReference>
<protein>
    <submittedName>
        <fullName evidence="8">Ribitol-5-phosphate dehydrogenase</fullName>
    </submittedName>
</protein>
<keyword evidence="4" id="KW-0862">Zinc</keyword>
<dbReference type="STRING" id="328396.RU93_GL001393"/>
<keyword evidence="5" id="KW-0560">Oxidoreductase</keyword>
<feature type="domain" description="Alcohol dehydrogenase-like C-terminal" evidence="6">
    <location>
        <begin position="191"/>
        <end position="263"/>
    </location>
</feature>
<dbReference type="InterPro" id="IPR013149">
    <property type="entry name" value="ADH-like_C"/>
</dbReference>
<evidence type="ECO:0000313" key="8">
    <source>
        <dbReference type="EMBL" id="OJG11398.1"/>
    </source>
</evidence>
<proteinExistence type="inferred from homology"/>
<dbReference type="SUPFAM" id="SSF51735">
    <property type="entry name" value="NAD(P)-binding Rossmann-fold domains"/>
    <property type="match status" value="1"/>
</dbReference>
<name>A0A1L8QV64_9ENTE</name>
<organism evidence="8 9">
    <name type="scientific">Enterococcus aquimarinus</name>
    <dbReference type="NCBI Taxonomy" id="328396"/>
    <lineage>
        <taxon>Bacteria</taxon>
        <taxon>Bacillati</taxon>
        <taxon>Bacillota</taxon>
        <taxon>Bacilli</taxon>
        <taxon>Lactobacillales</taxon>
        <taxon>Enterococcaceae</taxon>
        <taxon>Enterococcus</taxon>
    </lineage>
</organism>
<keyword evidence="3" id="KW-0479">Metal-binding</keyword>
<evidence type="ECO:0000256" key="3">
    <source>
        <dbReference type="ARBA" id="ARBA00022723"/>
    </source>
</evidence>
<evidence type="ECO:0000259" key="7">
    <source>
        <dbReference type="Pfam" id="PF08240"/>
    </source>
</evidence>